<keyword evidence="3" id="KW-0645">Protease</keyword>
<dbReference type="PANTHER" id="PTHR36844:SF1">
    <property type="entry name" value="PROTEASE PRSW"/>
    <property type="match status" value="1"/>
</dbReference>
<keyword evidence="4" id="KW-1185">Reference proteome</keyword>
<feature type="transmembrane region" description="Helical" evidence="2">
    <location>
        <begin position="202"/>
        <end position="220"/>
    </location>
</feature>
<organism evidence="3 4">
    <name type="scientific">Actinomycetospora endophytica</name>
    <dbReference type="NCBI Taxonomy" id="2291215"/>
    <lineage>
        <taxon>Bacteria</taxon>
        <taxon>Bacillati</taxon>
        <taxon>Actinomycetota</taxon>
        <taxon>Actinomycetes</taxon>
        <taxon>Pseudonocardiales</taxon>
        <taxon>Pseudonocardiaceae</taxon>
        <taxon>Actinomycetospora</taxon>
    </lineage>
</organism>
<reference evidence="3 4" key="1">
    <citation type="submission" date="2021-11" db="EMBL/GenBank/DDBJ databases">
        <title>Draft genome sequence of Actinomycetospora sp. SF1 isolated from the rhizosphere soil.</title>
        <authorList>
            <person name="Duangmal K."/>
            <person name="Chantavorakit T."/>
        </authorList>
    </citation>
    <scope>NUCLEOTIDE SEQUENCE [LARGE SCALE GENOMIC DNA]</scope>
    <source>
        <strain evidence="3 4">TBRC 5722</strain>
    </source>
</reference>
<feature type="region of interest" description="Disordered" evidence="1">
    <location>
        <begin position="280"/>
        <end position="331"/>
    </location>
</feature>
<feature type="transmembrane region" description="Helical" evidence="2">
    <location>
        <begin position="254"/>
        <end position="281"/>
    </location>
</feature>
<keyword evidence="2" id="KW-1133">Transmembrane helix</keyword>
<evidence type="ECO:0000313" key="3">
    <source>
        <dbReference type="EMBL" id="MCD2193612.1"/>
    </source>
</evidence>
<feature type="transmembrane region" description="Helical" evidence="2">
    <location>
        <begin position="122"/>
        <end position="147"/>
    </location>
</feature>
<feature type="transmembrane region" description="Helical" evidence="2">
    <location>
        <begin position="225"/>
        <end position="242"/>
    </location>
</feature>
<protein>
    <submittedName>
        <fullName evidence="3">PrsW family intramembrane metalloprotease</fullName>
    </submittedName>
</protein>
<accession>A0ABS8P6P8</accession>
<proteinExistence type="predicted"/>
<dbReference type="Proteomes" id="UP001199469">
    <property type="component" value="Unassembled WGS sequence"/>
</dbReference>
<keyword evidence="2" id="KW-0472">Membrane</keyword>
<comment type="caution">
    <text evidence="3">The sequence shown here is derived from an EMBL/GenBank/DDBJ whole genome shotgun (WGS) entry which is preliminary data.</text>
</comment>
<feature type="transmembrane region" description="Helical" evidence="2">
    <location>
        <begin position="159"/>
        <end position="182"/>
    </location>
</feature>
<dbReference type="RefSeq" id="WP_230731919.1">
    <property type="nucleotide sequence ID" value="NZ_JAJNDB010000001.1"/>
</dbReference>
<gene>
    <name evidence="3" type="ORF">LQ327_09485</name>
</gene>
<dbReference type="EMBL" id="JAJNDB010000001">
    <property type="protein sequence ID" value="MCD2193612.1"/>
    <property type="molecule type" value="Genomic_DNA"/>
</dbReference>
<dbReference type="InterPro" id="IPR026898">
    <property type="entry name" value="PrsW"/>
</dbReference>
<feature type="transmembrane region" description="Helical" evidence="2">
    <location>
        <begin position="59"/>
        <end position="79"/>
    </location>
</feature>
<keyword evidence="2" id="KW-0812">Transmembrane</keyword>
<dbReference type="Pfam" id="PF13367">
    <property type="entry name" value="PrsW-protease"/>
    <property type="match status" value="1"/>
</dbReference>
<keyword evidence="3" id="KW-0378">Hydrolase</keyword>
<evidence type="ECO:0000313" key="4">
    <source>
        <dbReference type="Proteomes" id="UP001199469"/>
    </source>
</evidence>
<sequence length="331" mass="35327">MTNPYTPPRSGLPELSSLLPWRAWWYNPTLRTWPVWLFVALVTVPPAAFLLAADAGDGGAAAADLFAFYFAAAWLLVLRTVLRPPNLTGRMYAEIVVLALIVEVPLALGLESALPADGDNVFSTVAAVGLPEELAKILPVVAVALLHRRAWARLEPRDYLFLGAVSGLAFGAQEAIHYYAGYGDDLSRPEALEVMWRFVTDPVSHACWAGISAYFIGLAIQHREIATRAALAGLGLAIPAVLHGVNDWKPVNTSILWVAVTALSAVLFLAYATVGVTHAAASPNRGPRPRAASGHSSPTPTQTRSTAAATTGAAVAPRGWTRGPDGRWTRL</sequence>
<evidence type="ECO:0000256" key="2">
    <source>
        <dbReference type="SAM" id="Phobius"/>
    </source>
</evidence>
<keyword evidence="3" id="KW-0482">Metalloprotease</keyword>
<feature type="compositionally biased region" description="Low complexity" evidence="1">
    <location>
        <begin position="296"/>
        <end position="317"/>
    </location>
</feature>
<dbReference type="GO" id="GO:0008237">
    <property type="term" value="F:metallopeptidase activity"/>
    <property type="evidence" value="ECO:0007669"/>
    <property type="project" value="UniProtKB-KW"/>
</dbReference>
<feature type="transmembrane region" description="Helical" evidence="2">
    <location>
        <begin position="91"/>
        <end position="110"/>
    </location>
</feature>
<evidence type="ECO:0000256" key="1">
    <source>
        <dbReference type="SAM" id="MobiDB-lite"/>
    </source>
</evidence>
<feature type="transmembrane region" description="Helical" evidence="2">
    <location>
        <begin position="35"/>
        <end position="53"/>
    </location>
</feature>
<name>A0ABS8P6P8_9PSEU</name>
<dbReference type="PANTHER" id="PTHR36844">
    <property type="entry name" value="PROTEASE PRSW"/>
    <property type="match status" value="1"/>
</dbReference>